<reference evidence="3" key="1">
    <citation type="submission" date="2021-01" db="EMBL/GenBank/DDBJ databases">
        <authorList>
            <person name="Corre E."/>
            <person name="Pelletier E."/>
            <person name="Niang G."/>
            <person name="Scheremetjew M."/>
            <person name="Finn R."/>
            <person name="Kale V."/>
            <person name="Holt S."/>
            <person name="Cochrane G."/>
            <person name="Meng A."/>
            <person name="Brown T."/>
            <person name="Cohen L."/>
        </authorList>
    </citation>
    <scope>NUCLEOTIDE SEQUENCE</scope>
    <source>
        <strain evidence="3">CCMP2877</strain>
    </source>
</reference>
<dbReference type="EMBL" id="HBGJ01040375">
    <property type="protein sequence ID" value="CAD9267034.1"/>
    <property type="molecule type" value="Transcribed_RNA"/>
</dbReference>
<accession>A0A6U4K496</accession>
<dbReference type="InterPro" id="IPR055325">
    <property type="entry name" value="CF161"/>
</dbReference>
<dbReference type="Pfam" id="PF24569">
    <property type="entry name" value="CFAP161"/>
    <property type="match status" value="1"/>
</dbReference>
<proteinExistence type="predicted"/>
<evidence type="ECO:0000256" key="1">
    <source>
        <dbReference type="ARBA" id="ARBA00022837"/>
    </source>
</evidence>
<dbReference type="SUPFAM" id="SSF47473">
    <property type="entry name" value="EF-hand"/>
    <property type="match status" value="1"/>
</dbReference>
<dbReference type="InterPro" id="IPR018247">
    <property type="entry name" value="EF_Hand_1_Ca_BS"/>
</dbReference>
<dbReference type="PROSITE" id="PS00018">
    <property type="entry name" value="EF_HAND_1"/>
    <property type="match status" value="1"/>
</dbReference>
<name>A0A6U4K496_9STRA</name>
<dbReference type="Pfam" id="PF13499">
    <property type="entry name" value="EF-hand_7"/>
    <property type="match status" value="1"/>
</dbReference>
<organism evidence="3">
    <name type="scientific">Phaeomonas parva</name>
    <dbReference type="NCBI Taxonomy" id="124430"/>
    <lineage>
        <taxon>Eukaryota</taxon>
        <taxon>Sar</taxon>
        <taxon>Stramenopiles</taxon>
        <taxon>Ochrophyta</taxon>
        <taxon>Pinguiophyceae</taxon>
        <taxon>Pinguiochrysidales</taxon>
        <taxon>Pinguiochrysidaceae</taxon>
        <taxon>Phaeomonas</taxon>
    </lineage>
</organism>
<dbReference type="PANTHER" id="PTHR24274:SF1">
    <property type="entry name" value="CILIA- AND FLAGELLA-ASSOCIATED PROTEIN 161"/>
    <property type="match status" value="1"/>
</dbReference>
<feature type="domain" description="EF-hand" evidence="2">
    <location>
        <begin position="372"/>
        <end position="407"/>
    </location>
</feature>
<dbReference type="GO" id="GO:0031514">
    <property type="term" value="C:motile cilium"/>
    <property type="evidence" value="ECO:0007669"/>
    <property type="project" value="TreeGrafter"/>
</dbReference>
<keyword evidence="1" id="KW-0106">Calcium</keyword>
<dbReference type="AlphaFoldDB" id="A0A6U4K496"/>
<dbReference type="InterPro" id="IPR011992">
    <property type="entry name" value="EF-hand-dom_pair"/>
</dbReference>
<dbReference type="EMBL" id="HBGJ01040376">
    <property type="protein sequence ID" value="CAD9267035.1"/>
    <property type="molecule type" value="Transcribed_RNA"/>
</dbReference>
<dbReference type="PROSITE" id="PS50222">
    <property type="entry name" value="EF_HAND_2"/>
    <property type="match status" value="1"/>
</dbReference>
<dbReference type="GO" id="GO:0005509">
    <property type="term" value="F:calcium ion binding"/>
    <property type="evidence" value="ECO:0007669"/>
    <property type="project" value="InterPro"/>
</dbReference>
<evidence type="ECO:0000313" key="4">
    <source>
        <dbReference type="EMBL" id="CAD9267035.1"/>
    </source>
</evidence>
<sequence>MQFTPQQLQGAARYGSKTLIGNWYEEQCLDETKYADFRGERNQASSTQMRRYKFDKCKQRVPHSYSEDGCVRFGDTVIVQHAQTGGSVACDVFEPVTVGARECLVTVSPETRPTARNTFVVEPVTEPRLMDPYTEPSADGVLRYGEPFYLRCNDSLLVDERTDMLKPPMYLTSVLYSNKLSSRISNSQAVFVTKGRSSAAVWKSQKPTESKVDGVSRFLSRGEPVAANAPMVLLHRQTNVNLSADSKVTEGTDFGLEWEACCHNATLNGKRECLTSELSGLSTADTNALVELAQNKFIFITAQSPDDAVEFRNLPPPLTPGGLIKKVLQIISTRGMSSVRGLRRAFKVMDKGLNRLDRRDLKSGLVRYGVDLTDENFDILMDFFDKDGDGTVSLAEFMRALRGEMNERRIALIRMAYNVLDKTGDGLVTAKDVELTYDVSLKSEVINGQQTPAEAIREFMSLWDTQEADGVITFAEWEDYYRDISASIANDDEFELLIRNAWHISGGEGAAENSSNLRVLVTHSNNVQEVIEIIDDLGLDMYDYAAVKERLERQGVRDIIDINLSGMA</sequence>
<evidence type="ECO:0000313" key="3">
    <source>
        <dbReference type="EMBL" id="CAD9267034.1"/>
    </source>
</evidence>
<dbReference type="SMART" id="SM00054">
    <property type="entry name" value="EFh"/>
    <property type="match status" value="2"/>
</dbReference>
<dbReference type="GO" id="GO:0060271">
    <property type="term" value="P:cilium assembly"/>
    <property type="evidence" value="ECO:0007669"/>
    <property type="project" value="TreeGrafter"/>
</dbReference>
<protein>
    <recommendedName>
        <fullName evidence="2">EF-hand domain-containing protein</fullName>
    </recommendedName>
</protein>
<dbReference type="CDD" id="cd00051">
    <property type="entry name" value="EFh"/>
    <property type="match status" value="1"/>
</dbReference>
<dbReference type="PANTHER" id="PTHR24274">
    <property type="entry name" value="CILIA- AND FLAGELLA-ASSOCIATED PROTEIN 161"/>
    <property type="match status" value="1"/>
</dbReference>
<dbReference type="Gene3D" id="1.10.238.10">
    <property type="entry name" value="EF-hand"/>
    <property type="match status" value="2"/>
</dbReference>
<gene>
    <name evidence="3" type="ORF">PPAR1163_LOCUS25460</name>
    <name evidence="4" type="ORF">PPAR1163_LOCUS25461</name>
</gene>
<dbReference type="InterPro" id="IPR002048">
    <property type="entry name" value="EF_hand_dom"/>
</dbReference>
<evidence type="ECO:0000259" key="2">
    <source>
        <dbReference type="PROSITE" id="PS50222"/>
    </source>
</evidence>